<evidence type="ECO:0000313" key="1">
    <source>
        <dbReference type="EMBL" id="JAG24796.1"/>
    </source>
</evidence>
<accession>A0A0A9XZH9</accession>
<proteinExistence type="predicted"/>
<name>A0A0A9XZH9_LYGHE</name>
<organism evidence="1">
    <name type="scientific">Lygus hesperus</name>
    <name type="common">Western plant bug</name>
    <dbReference type="NCBI Taxonomy" id="30085"/>
    <lineage>
        <taxon>Eukaryota</taxon>
        <taxon>Metazoa</taxon>
        <taxon>Ecdysozoa</taxon>
        <taxon>Arthropoda</taxon>
        <taxon>Hexapoda</taxon>
        <taxon>Insecta</taxon>
        <taxon>Pterygota</taxon>
        <taxon>Neoptera</taxon>
        <taxon>Paraneoptera</taxon>
        <taxon>Hemiptera</taxon>
        <taxon>Heteroptera</taxon>
        <taxon>Panheteroptera</taxon>
        <taxon>Cimicomorpha</taxon>
        <taxon>Miridae</taxon>
        <taxon>Mirini</taxon>
        <taxon>Lygus</taxon>
    </lineage>
</organism>
<reference evidence="1" key="1">
    <citation type="journal article" date="2014" name="PLoS ONE">
        <title>Transcriptome-Based Identification of ABC Transporters in the Western Tarnished Plant Bug Lygus hesperus.</title>
        <authorList>
            <person name="Hull J.J."/>
            <person name="Chaney K."/>
            <person name="Geib S.M."/>
            <person name="Fabrick J.A."/>
            <person name="Brent C.S."/>
            <person name="Walsh D."/>
            <person name="Lavine L.C."/>
        </authorList>
    </citation>
    <scope>NUCLEOTIDE SEQUENCE</scope>
</reference>
<gene>
    <name evidence="1" type="ORF">CM83_104960</name>
</gene>
<reference evidence="1" key="2">
    <citation type="submission" date="2014-07" db="EMBL/GenBank/DDBJ databases">
        <authorList>
            <person name="Hull J."/>
        </authorList>
    </citation>
    <scope>NUCLEOTIDE SEQUENCE</scope>
</reference>
<dbReference type="AlphaFoldDB" id="A0A0A9XZH9"/>
<sequence>SYAAPPMSPYYKKPKSRWWSDECSAAVRNRREAFRNFKANPTFDNFVVAQRAAALAKRVILKQKRVSFRSYCSQLNKSTPIREIWNQIRSLKNSKIFQSYRAKNGDWVEEFFMKLAPPWVPVEEMVERSENTSDQENIFCTPFKMTELEVGKAIRNR</sequence>
<feature type="non-terminal residue" evidence="1">
    <location>
        <position position="1"/>
    </location>
</feature>
<dbReference type="EMBL" id="GBHO01018808">
    <property type="protein sequence ID" value="JAG24796.1"/>
    <property type="molecule type" value="Transcribed_RNA"/>
</dbReference>
<protein>
    <submittedName>
        <fullName evidence="1">Putative HTH-type transcriptional regulator PYRAB04820</fullName>
    </submittedName>
</protein>
<feature type="non-terminal residue" evidence="1">
    <location>
        <position position="157"/>
    </location>
</feature>